<feature type="compositionally biased region" description="Acidic residues" evidence="2">
    <location>
        <begin position="53"/>
        <end position="66"/>
    </location>
</feature>
<dbReference type="Pfam" id="PF06738">
    <property type="entry name" value="ThrE"/>
    <property type="match status" value="1"/>
</dbReference>
<feature type="transmembrane region" description="Helical" evidence="3">
    <location>
        <begin position="779"/>
        <end position="802"/>
    </location>
</feature>
<evidence type="ECO:0000256" key="3">
    <source>
        <dbReference type="SAM" id="Phobius"/>
    </source>
</evidence>
<protein>
    <recommendedName>
        <fullName evidence="4">Threonine/serine exporter-like N-terminal domain-containing protein</fullName>
    </recommendedName>
</protein>
<feature type="region of interest" description="Disordered" evidence="2">
    <location>
        <begin position="1"/>
        <end position="273"/>
    </location>
</feature>
<feature type="region of interest" description="Disordered" evidence="2">
    <location>
        <begin position="502"/>
        <end position="525"/>
    </location>
</feature>
<reference evidence="5" key="1">
    <citation type="journal article" date="2019" name="G3 (Bethesda)">
        <title>Genome Assemblies of Two Rare Opportunistic Yeast Pathogens: Diutina rugosa (syn. Candida rugosa) and Trichomonascus ciferrii (syn. Candida ciferrii).</title>
        <authorList>
            <person name="Mixao V."/>
            <person name="Saus E."/>
            <person name="Hansen A.P."/>
            <person name="Lass-Florl C."/>
            <person name="Gabaldon T."/>
        </authorList>
    </citation>
    <scope>NUCLEOTIDE SEQUENCE</scope>
    <source>
        <strain evidence="5">CBS 4856</strain>
    </source>
</reference>
<feature type="transmembrane region" description="Helical" evidence="3">
    <location>
        <begin position="845"/>
        <end position="861"/>
    </location>
</feature>
<evidence type="ECO:0000259" key="4">
    <source>
        <dbReference type="Pfam" id="PF06738"/>
    </source>
</evidence>
<name>A0A642V4V3_9ASCO</name>
<feature type="compositionally biased region" description="Basic and acidic residues" evidence="2">
    <location>
        <begin position="221"/>
        <end position="257"/>
    </location>
</feature>
<dbReference type="PANTHER" id="PTHR31082">
    <property type="entry name" value="PHEROMONE-REGULATED MEMBRANE PROTEIN 10"/>
    <property type="match status" value="1"/>
</dbReference>
<feature type="transmembrane region" description="Helical" evidence="3">
    <location>
        <begin position="685"/>
        <end position="703"/>
    </location>
</feature>
<feature type="compositionally biased region" description="Basic and acidic residues" evidence="2">
    <location>
        <begin position="367"/>
        <end position="377"/>
    </location>
</feature>
<feature type="compositionally biased region" description="Polar residues" evidence="2">
    <location>
        <begin position="406"/>
        <end position="424"/>
    </location>
</feature>
<proteinExistence type="inferred from homology"/>
<dbReference type="GO" id="GO:0022857">
    <property type="term" value="F:transmembrane transporter activity"/>
    <property type="evidence" value="ECO:0007669"/>
    <property type="project" value="InterPro"/>
</dbReference>
<feature type="compositionally biased region" description="Basic and acidic residues" evidence="2">
    <location>
        <begin position="200"/>
        <end position="211"/>
    </location>
</feature>
<feature type="region of interest" description="Disordered" evidence="2">
    <location>
        <begin position="394"/>
        <end position="488"/>
    </location>
</feature>
<organism evidence="5 6">
    <name type="scientific">Trichomonascus ciferrii</name>
    <dbReference type="NCBI Taxonomy" id="44093"/>
    <lineage>
        <taxon>Eukaryota</taxon>
        <taxon>Fungi</taxon>
        <taxon>Dikarya</taxon>
        <taxon>Ascomycota</taxon>
        <taxon>Saccharomycotina</taxon>
        <taxon>Dipodascomycetes</taxon>
        <taxon>Dipodascales</taxon>
        <taxon>Trichomonascaceae</taxon>
        <taxon>Trichomonascus</taxon>
        <taxon>Trichomonascus ciferrii complex</taxon>
    </lineage>
</organism>
<evidence type="ECO:0000256" key="1">
    <source>
        <dbReference type="ARBA" id="ARBA00034125"/>
    </source>
</evidence>
<feature type="compositionally biased region" description="Polar residues" evidence="2">
    <location>
        <begin position="115"/>
        <end position="135"/>
    </location>
</feature>
<keyword evidence="3" id="KW-1133">Transmembrane helix</keyword>
<feature type="compositionally biased region" description="Basic and acidic residues" evidence="2">
    <location>
        <begin position="312"/>
        <end position="329"/>
    </location>
</feature>
<evidence type="ECO:0000313" key="6">
    <source>
        <dbReference type="Proteomes" id="UP000761534"/>
    </source>
</evidence>
<comment type="similarity">
    <text evidence="1">Belongs to the ThrE exporter (TC 2.A.79) family.</text>
</comment>
<feature type="transmembrane region" description="Helical" evidence="3">
    <location>
        <begin position="739"/>
        <end position="759"/>
    </location>
</feature>
<feature type="transmembrane region" description="Helical" evidence="3">
    <location>
        <begin position="868"/>
        <end position="886"/>
    </location>
</feature>
<keyword evidence="3" id="KW-0472">Membrane</keyword>
<dbReference type="InterPro" id="IPR010619">
    <property type="entry name" value="ThrE-like_N"/>
</dbReference>
<dbReference type="Proteomes" id="UP000761534">
    <property type="component" value="Unassembled WGS sequence"/>
</dbReference>
<feature type="region of interest" description="Disordered" evidence="2">
    <location>
        <begin position="304"/>
        <end position="329"/>
    </location>
</feature>
<dbReference type="AlphaFoldDB" id="A0A642V4V3"/>
<feature type="compositionally biased region" description="Low complexity" evidence="2">
    <location>
        <begin position="8"/>
        <end position="27"/>
    </location>
</feature>
<feature type="transmembrane region" description="Helical" evidence="3">
    <location>
        <begin position="657"/>
        <end position="678"/>
    </location>
</feature>
<dbReference type="PANTHER" id="PTHR31082:SF4">
    <property type="entry name" value="PHEROMONE-REGULATED MEMBRANE PROTEIN 10"/>
    <property type="match status" value="1"/>
</dbReference>
<feature type="compositionally biased region" description="Polar residues" evidence="2">
    <location>
        <begin position="69"/>
        <end position="93"/>
    </location>
</feature>
<feature type="region of interest" description="Disordered" evidence="2">
    <location>
        <begin position="351"/>
        <end position="381"/>
    </location>
</feature>
<keyword evidence="6" id="KW-1185">Reference proteome</keyword>
<dbReference type="OrthoDB" id="413008at2759"/>
<feature type="transmembrane region" description="Helical" evidence="3">
    <location>
        <begin position="822"/>
        <end position="839"/>
    </location>
</feature>
<gene>
    <name evidence="5" type="ORF">TRICI_002815</name>
</gene>
<sequence>MSFNKGRSGSQSSSGSTSSNSGQGQAQDQQRSSRRVRFPLDNNPQTRKIYYPNDEEGSPFHDEEDIAVAQQQPSMRMVRNVSSRGGARNSSPLTSPPIVPEENEEESYFVPRRPSNPNDSPTMFVTRPDNSQVDLNSEYEEDEETTESATDSTRRLISPPPQEPNRLQQLEPVASVGPNSLQNLFDVGLHTSGGLAPGAVDHDEALHRQGTIDEEGPTVGDELKRRRDSVLRRIHSLREKHGNLSRSSSEHSRHNPDEPSGPYGKGSNDGDVPLLELDKKLKKIQEENEDIDTNEMARKLVRSHTLHHHLSKDKSMNLDEKKAEDEKKKKEEEAYLVAADDFVTAQNEYDLYGYDGTDGDLPPPADGHYHHDHHEDYVAPPSKVRQGVLGSLLKLYGDDDGDKSSNSTPGANTPSGRSTPTSEPGTPRLTPADGTQVPEATASSTSKRPKLLHTSSASSLFTSSSSKNKERRPKWYEHKHSRSTSSLGGFVVGASQTLAAPGTNATEGVFKPSRPKFTKRSSGGIKKQKQKLKLEEQIRITVHIADVLQRQRFIIRMCRALMLYGAPTHRLEEYMRMTARVLEINGQFLYIPGCMVISFGDPTTHTTEMQLVRCVQGLNLSKLHKAHQIYKEVVHDVIGVEEASQRVDELLAAKNQYPVWLTLIFFGLAAASVTPFAFGGYWPDIPISFILGGLVGVLQLIVAPRSTCYSNVFEVTSSIFVSFLGRAIGSIERNGKQDLFCFASIAQGSLALILPGYIILCGSLELQSKNIVAGSVRMFYAIIYSLFLGFGITLGAAIYGWIDSNATSKTDCYKTCSDWWKFLFVPAFSIFIACVNQASFRQLPVIIFIAASGYAVTFFINQRVHDSAEFTSAIGAFVIGVLGNMYSRVGHGLAFAAMLPAILVQVPSGIASQGSLVAGIKSADRIVSNGTKPELVTATDAAGTPIATYTATPTPTETTGGGFQSNNNILMLGITMIEVSVGITVGLFVATLVIYPFGKKRSGLFTF</sequence>
<accession>A0A642V4V3</accession>
<keyword evidence="3" id="KW-0812">Transmembrane</keyword>
<feature type="compositionally biased region" description="Low complexity" evidence="2">
    <location>
        <begin position="455"/>
        <end position="466"/>
    </location>
</feature>
<dbReference type="EMBL" id="SWFS01000192">
    <property type="protein sequence ID" value="KAA8914781.1"/>
    <property type="molecule type" value="Genomic_DNA"/>
</dbReference>
<dbReference type="InterPro" id="IPR051361">
    <property type="entry name" value="ThrE/Ser_Exporter"/>
</dbReference>
<feature type="transmembrane region" description="Helical" evidence="3">
    <location>
        <begin position="969"/>
        <end position="995"/>
    </location>
</feature>
<evidence type="ECO:0000256" key="2">
    <source>
        <dbReference type="SAM" id="MobiDB-lite"/>
    </source>
</evidence>
<evidence type="ECO:0000313" key="5">
    <source>
        <dbReference type="EMBL" id="KAA8914781.1"/>
    </source>
</evidence>
<feature type="domain" description="Threonine/serine exporter-like N-terminal" evidence="4">
    <location>
        <begin position="552"/>
        <end position="798"/>
    </location>
</feature>
<dbReference type="VEuPathDB" id="FungiDB:TRICI_002815"/>
<feature type="compositionally biased region" description="Acidic residues" evidence="2">
    <location>
        <begin position="137"/>
        <end position="146"/>
    </location>
</feature>
<comment type="caution">
    <text evidence="5">The sequence shown here is derived from an EMBL/GenBank/DDBJ whole genome shotgun (WGS) entry which is preliminary data.</text>
</comment>